<dbReference type="PANTHER" id="PTHR11358">
    <property type="entry name" value="ARGINASE/AGMATINASE"/>
    <property type="match status" value="1"/>
</dbReference>
<evidence type="ECO:0000256" key="3">
    <source>
        <dbReference type="PROSITE-ProRule" id="PRU00742"/>
    </source>
</evidence>
<comment type="caution">
    <text evidence="6">The sequence shown here is derived from an EMBL/GenBank/DDBJ whole genome shotgun (WGS) entry which is preliminary data.</text>
</comment>
<keyword evidence="8" id="KW-1185">Reference proteome</keyword>
<dbReference type="SUPFAM" id="SSF52768">
    <property type="entry name" value="Arginase/deacetylase"/>
    <property type="match status" value="1"/>
</dbReference>
<dbReference type="GO" id="GO:0033389">
    <property type="term" value="P:putrescine biosynthetic process from arginine, via agmatine"/>
    <property type="evidence" value="ECO:0007669"/>
    <property type="project" value="TreeGrafter"/>
</dbReference>
<keyword evidence="5" id="KW-0732">Signal</keyword>
<dbReference type="InterPro" id="IPR023696">
    <property type="entry name" value="Ureohydrolase_dom_sf"/>
</dbReference>
<dbReference type="GO" id="GO:0046872">
    <property type="term" value="F:metal ion binding"/>
    <property type="evidence" value="ECO:0007669"/>
    <property type="project" value="UniProtKB-KW"/>
</dbReference>
<dbReference type="Proteomes" id="UP000641853">
    <property type="component" value="Unassembled WGS sequence"/>
</dbReference>
<evidence type="ECO:0000313" key="6">
    <source>
        <dbReference type="EMBL" id="KAF7173593.1"/>
    </source>
</evidence>
<feature type="signal peptide" evidence="5">
    <location>
        <begin position="1"/>
        <end position="17"/>
    </location>
</feature>
<proteinExistence type="inferred from homology"/>
<dbReference type="PRINTS" id="PR00116">
    <property type="entry name" value="ARGINASE"/>
</dbReference>
<evidence type="ECO:0000256" key="5">
    <source>
        <dbReference type="SAM" id="SignalP"/>
    </source>
</evidence>
<evidence type="ECO:0000256" key="2">
    <source>
        <dbReference type="ARBA" id="ARBA00022801"/>
    </source>
</evidence>
<dbReference type="AlphaFoldDB" id="A0A8H6V027"/>
<dbReference type="GO" id="GO:0008783">
    <property type="term" value="F:agmatinase activity"/>
    <property type="evidence" value="ECO:0007669"/>
    <property type="project" value="TreeGrafter"/>
</dbReference>
<dbReference type="PROSITE" id="PS01053">
    <property type="entry name" value="ARGINASE_1"/>
    <property type="match status" value="1"/>
</dbReference>
<dbReference type="InterPro" id="IPR006035">
    <property type="entry name" value="Ureohydrolase"/>
</dbReference>
<dbReference type="OrthoDB" id="288726at2759"/>
<dbReference type="InterPro" id="IPR020855">
    <property type="entry name" value="Ureohydrolase_Mn_BS"/>
</dbReference>
<dbReference type="CDD" id="cd11592">
    <property type="entry name" value="Agmatinase_PAH"/>
    <property type="match status" value="1"/>
</dbReference>
<evidence type="ECO:0000256" key="1">
    <source>
        <dbReference type="ARBA" id="ARBA00022723"/>
    </source>
</evidence>
<organism evidence="6 9">
    <name type="scientific">Aspergillus felis</name>
    <dbReference type="NCBI Taxonomy" id="1287682"/>
    <lineage>
        <taxon>Eukaryota</taxon>
        <taxon>Fungi</taxon>
        <taxon>Dikarya</taxon>
        <taxon>Ascomycota</taxon>
        <taxon>Pezizomycotina</taxon>
        <taxon>Eurotiomycetes</taxon>
        <taxon>Eurotiomycetidae</taxon>
        <taxon>Eurotiales</taxon>
        <taxon>Aspergillaceae</taxon>
        <taxon>Aspergillus</taxon>
        <taxon>Aspergillus subgen. Fumigati</taxon>
    </lineage>
</organism>
<keyword evidence="2 4" id="KW-0378">Hydrolase</keyword>
<evidence type="ECO:0000313" key="9">
    <source>
        <dbReference type="Proteomes" id="UP000654922"/>
    </source>
</evidence>
<sequence>MIASMLSLLALSAIASAHSDHRQKTIAGPHQSLWYNTIPGDGGTQADSVFSGISTFGRLPYFPCLSSEAEKYDIAFIGEFVSVYWLFCEVLTVQALPSILAPHTDLVQDSARVASDKVLAVLISSSRKLGFSGGYNVPLEANPFVSELKVLDCGDIPVTSYDNAWAIQQIEEGHNSLLMRKPFTDADAEGLSRAGKTLPRVITLGGDHTITLPLLRSINKAYGPVTVIHFDSHLDTWKPKVFGGSPSQVAAINHGTYFYHAAMEGLLKNDTNIHAGIRTTLSGPSDYENDGYCGFEIVEAREIDTIGQPSLQRVTSTIEQYADMPAGTEGIIKKIRDRVGTENPVYLSIDIDTLDPAFAPATGTPETGGWSTRELRTIIRGLDGINFIGADIVEVAPAYDTNAELSTMAAADVLYEVLTIMVKKGPLSISKGHEL</sequence>
<feature type="chain" id="PRO_5036266896" description="Agmatinase" evidence="5">
    <location>
        <begin position="18"/>
        <end position="435"/>
    </location>
</feature>
<dbReference type="Gene3D" id="3.40.800.10">
    <property type="entry name" value="Ureohydrolase domain"/>
    <property type="match status" value="1"/>
</dbReference>
<protein>
    <recommendedName>
        <fullName evidence="10">Agmatinase</fullName>
    </recommendedName>
</protein>
<dbReference type="Proteomes" id="UP000654922">
    <property type="component" value="Unassembled WGS sequence"/>
</dbReference>
<evidence type="ECO:0008006" key="10">
    <source>
        <dbReference type="Google" id="ProtNLM"/>
    </source>
</evidence>
<evidence type="ECO:0000256" key="4">
    <source>
        <dbReference type="RuleBase" id="RU003684"/>
    </source>
</evidence>
<dbReference type="Pfam" id="PF00491">
    <property type="entry name" value="Arginase"/>
    <property type="match status" value="1"/>
</dbReference>
<evidence type="ECO:0000313" key="7">
    <source>
        <dbReference type="EMBL" id="KAF7181847.1"/>
    </source>
</evidence>
<keyword evidence="1" id="KW-0479">Metal-binding</keyword>
<reference evidence="6" key="1">
    <citation type="submission" date="2020-06" db="EMBL/GenBank/DDBJ databases">
        <title>Draft genome sequences of strains closely related to Aspergillus parafelis and Aspergillus hiratsukae.</title>
        <authorList>
            <person name="Dos Santos R.A.C."/>
            <person name="Rivero-Menendez O."/>
            <person name="Steenwyk J.L."/>
            <person name="Mead M.E."/>
            <person name="Goldman G.H."/>
            <person name="Alastruey-Izquierdo A."/>
            <person name="Rokas A."/>
        </authorList>
    </citation>
    <scope>NUCLEOTIDE SEQUENCE</scope>
    <source>
        <strain evidence="6">CNM-CM5623</strain>
        <strain evidence="7">CNM-CM7691</strain>
    </source>
</reference>
<accession>A0A8H6V027</accession>
<evidence type="ECO:0000313" key="8">
    <source>
        <dbReference type="Proteomes" id="UP000641853"/>
    </source>
</evidence>
<comment type="similarity">
    <text evidence="3 4">Belongs to the arginase family.</text>
</comment>
<dbReference type="PANTHER" id="PTHR11358:SF30">
    <property type="entry name" value="AGMATINASE 1-RELATED"/>
    <property type="match status" value="1"/>
</dbReference>
<dbReference type="PROSITE" id="PS51409">
    <property type="entry name" value="ARGINASE_2"/>
    <property type="match status" value="1"/>
</dbReference>
<dbReference type="EMBL" id="JACBAE010001066">
    <property type="protein sequence ID" value="KAF7173593.1"/>
    <property type="molecule type" value="Genomic_DNA"/>
</dbReference>
<name>A0A8H6V027_9EURO</name>
<gene>
    <name evidence="6" type="ORF">CNMCM5623_005854</name>
    <name evidence="7" type="ORF">CNMCM7691_001144</name>
</gene>
<dbReference type="EMBL" id="JACBAG010001800">
    <property type="protein sequence ID" value="KAF7181847.1"/>
    <property type="molecule type" value="Genomic_DNA"/>
</dbReference>